<gene>
    <name evidence="2" type="ORF">LUZ61_011807</name>
</gene>
<name>A0AAD6F0I6_9POAL</name>
<protein>
    <submittedName>
        <fullName evidence="2">Uncharacterized protein</fullName>
    </submittedName>
</protein>
<keyword evidence="3" id="KW-1185">Reference proteome</keyword>
<dbReference type="PANTHER" id="PTHR36387:SF2">
    <property type="entry name" value="UDP-N-ACETYLMURAMOYL-L-ALANYL-D-GLUTAMATE-2, 6-DIAMINOPIMELATE LIGASE"/>
    <property type="match status" value="1"/>
</dbReference>
<reference evidence="2 3" key="1">
    <citation type="journal article" date="2022" name="Cell">
        <title>Repeat-based holocentromeres influence genome architecture and karyotype evolution.</title>
        <authorList>
            <person name="Hofstatter P.G."/>
            <person name="Thangavel G."/>
            <person name="Lux T."/>
            <person name="Neumann P."/>
            <person name="Vondrak T."/>
            <person name="Novak P."/>
            <person name="Zhang M."/>
            <person name="Costa L."/>
            <person name="Castellani M."/>
            <person name="Scott A."/>
            <person name="Toegelov H."/>
            <person name="Fuchs J."/>
            <person name="Mata-Sucre Y."/>
            <person name="Dias Y."/>
            <person name="Vanzela A.L.L."/>
            <person name="Huettel B."/>
            <person name="Almeida C.C.S."/>
            <person name="Simkova H."/>
            <person name="Souza G."/>
            <person name="Pedrosa-Harand A."/>
            <person name="Macas J."/>
            <person name="Mayer K.F.X."/>
            <person name="Houben A."/>
            <person name="Marques A."/>
        </authorList>
    </citation>
    <scope>NUCLEOTIDE SEQUENCE [LARGE SCALE GENOMIC DNA]</scope>
    <source>
        <strain evidence="2">RhyTen1mFocal</strain>
    </source>
</reference>
<evidence type="ECO:0000256" key="1">
    <source>
        <dbReference type="SAM" id="MobiDB-lite"/>
    </source>
</evidence>
<dbReference type="AlphaFoldDB" id="A0AAD6F0I6"/>
<dbReference type="PANTHER" id="PTHR36387">
    <property type="entry name" value="UDP-N-ACETYLMURAMOYL-L-ALANYL-D-GLUTAMATE-2, 6-DIAMINOPIMELATE LIGASE"/>
    <property type="match status" value="1"/>
</dbReference>
<feature type="region of interest" description="Disordered" evidence="1">
    <location>
        <begin position="1"/>
        <end position="88"/>
    </location>
</feature>
<sequence length="189" mass="21464">MESQSDSDAPEELTVGEGTRQHEEIRKAQRDHVARVAKEGKERRRQLAQKRALDNSEKEKNKAKRNKKSGDDQLEQEQEDENRMVPGMLPKDIVDILAAREKQTFASDSEEEIFDQKGAVKKKNNKKKRENKGPETVVLSDMPPPQCLTTSIDFLNRRKMQTPRSTSVLKNADRALCLLSSKGGLLSKH</sequence>
<feature type="compositionally biased region" description="Basic and acidic residues" evidence="1">
    <location>
        <begin position="51"/>
        <end position="60"/>
    </location>
</feature>
<dbReference type="Proteomes" id="UP001210211">
    <property type="component" value="Unassembled WGS sequence"/>
</dbReference>
<proteinExistence type="predicted"/>
<evidence type="ECO:0000313" key="2">
    <source>
        <dbReference type="EMBL" id="KAJ3708102.1"/>
    </source>
</evidence>
<organism evidence="2 3">
    <name type="scientific">Rhynchospora tenuis</name>
    <dbReference type="NCBI Taxonomy" id="198213"/>
    <lineage>
        <taxon>Eukaryota</taxon>
        <taxon>Viridiplantae</taxon>
        <taxon>Streptophyta</taxon>
        <taxon>Embryophyta</taxon>
        <taxon>Tracheophyta</taxon>
        <taxon>Spermatophyta</taxon>
        <taxon>Magnoliopsida</taxon>
        <taxon>Liliopsida</taxon>
        <taxon>Poales</taxon>
        <taxon>Cyperaceae</taxon>
        <taxon>Cyperoideae</taxon>
        <taxon>Rhynchosporeae</taxon>
        <taxon>Rhynchospora</taxon>
    </lineage>
</organism>
<feature type="compositionally biased region" description="Basic residues" evidence="1">
    <location>
        <begin position="119"/>
        <end position="130"/>
    </location>
</feature>
<feature type="region of interest" description="Disordered" evidence="1">
    <location>
        <begin position="106"/>
        <end position="144"/>
    </location>
</feature>
<feature type="compositionally biased region" description="Basic and acidic residues" evidence="1">
    <location>
        <begin position="19"/>
        <end position="42"/>
    </location>
</feature>
<accession>A0AAD6F0I6</accession>
<evidence type="ECO:0000313" key="3">
    <source>
        <dbReference type="Proteomes" id="UP001210211"/>
    </source>
</evidence>
<comment type="caution">
    <text evidence="2">The sequence shown here is derived from an EMBL/GenBank/DDBJ whole genome shotgun (WGS) entry which is preliminary data.</text>
</comment>
<dbReference type="EMBL" id="JAMRDG010000001">
    <property type="protein sequence ID" value="KAJ3708102.1"/>
    <property type="molecule type" value="Genomic_DNA"/>
</dbReference>